<comment type="similarity">
    <text evidence="1 4">Belongs to the DegT/DnrJ/EryC1 family.</text>
</comment>
<reference evidence="5 6" key="1">
    <citation type="submission" date="2019-04" db="EMBL/GenBank/DDBJ databases">
        <title>Flavobacterium sp. strain DS2-A Genome sequencing and assembly.</title>
        <authorList>
            <person name="Kim I."/>
        </authorList>
    </citation>
    <scope>NUCLEOTIDE SEQUENCE [LARGE SCALE GENOMIC DNA]</scope>
    <source>
        <strain evidence="5 6">DS2-A</strain>
    </source>
</reference>
<dbReference type="SUPFAM" id="SSF53383">
    <property type="entry name" value="PLP-dependent transferases"/>
    <property type="match status" value="1"/>
</dbReference>
<evidence type="ECO:0000256" key="3">
    <source>
        <dbReference type="PIRSR" id="PIRSR000390-2"/>
    </source>
</evidence>
<dbReference type="Gene3D" id="3.90.1150.10">
    <property type="entry name" value="Aspartate Aminotransferase, domain 1"/>
    <property type="match status" value="1"/>
</dbReference>
<dbReference type="InterPro" id="IPR015422">
    <property type="entry name" value="PyrdxlP-dep_Trfase_small"/>
</dbReference>
<dbReference type="EC" id="2.6.1.92" evidence="5"/>
<dbReference type="InterPro" id="IPR015424">
    <property type="entry name" value="PyrdxlP-dep_Trfase"/>
</dbReference>
<evidence type="ECO:0000313" key="6">
    <source>
        <dbReference type="Proteomes" id="UP000297407"/>
    </source>
</evidence>
<dbReference type="InterPro" id="IPR000653">
    <property type="entry name" value="DegT/StrS_aminotransferase"/>
</dbReference>
<dbReference type="Pfam" id="PF01041">
    <property type="entry name" value="DegT_DnrJ_EryC1"/>
    <property type="match status" value="1"/>
</dbReference>
<dbReference type="GO" id="GO:0030170">
    <property type="term" value="F:pyridoxal phosphate binding"/>
    <property type="evidence" value="ECO:0007669"/>
    <property type="project" value="TreeGrafter"/>
</dbReference>
<keyword evidence="6" id="KW-1185">Reference proteome</keyword>
<dbReference type="Proteomes" id="UP000297407">
    <property type="component" value="Unassembled WGS sequence"/>
</dbReference>
<evidence type="ECO:0000256" key="4">
    <source>
        <dbReference type="RuleBase" id="RU004508"/>
    </source>
</evidence>
<dbReference type="OrthoDB" id="9810913at2"/>
<dbReference type="PANTHER" id="PTHR30244:SF34">
    <property type="entry name" value="DTDP-4-AMINO-4,6-DIDEOXYGALACTOSE TRANSAMINASE"/>
    <property type="match status" value="1"/>
</dbReference>
<organism evidence="5 6">
    <name type="scientific">Flavobacterium humi</name>
    <dbReference type="NCBI Taxonomy" id="2562683"/>
    <lineage>
        <taxon>Bacteria</taxon>
        <taxon>Pseudomonadati</taxon>
        <taxon>Bacteroidota</taxon>
        <taxon>Flavobacteriia</taxon>
        <taxon>Flavobacteriales</taxon>
        <taxon>Flavobacteriaceae</taxon>
        <taxon>Flavobacterium</taxon>
    </lineage>
</organism>
<accession>A0A4Z0L6U0</accession>
<dbReference type="PIRSF" id="PIRSF000390">
    <property type="entry name" value="PLP_StrS"/>
    <property type="match status" value="1"/>
</dbReference>
<feature type="active site" description="Proton acceptor" evidence="2">
    <location>
        <position position="191"/>
    </location>
</feature>
<name>A0A4Z0L6U0_9FLAO</name>
<proteinExistence type="inferred from homology"/>
<dbReference type="Gene3D" id="3.40.640.10">
    <property type="entry name" value="Type I PLP-dependent aspartate aminotransferase-like (Major domain)"/>
    <property type="match status" value="1"/>
</dbReference>
<protein>
    <submittedName>
        <fullName evidence="5">UDP-4-amino-4, 6-dideoxy-N-acetyl-beta-L-altrosamine transaminase</fullName>
        <ecNumber evidence="5">2.6.1.92</ecNumber>
    </submittedName>
</protein>
<sequence length="396" mass="44432">MIPYGKQNITEEDIQAVAKALTGDFLTQGPTILAFEKAFADYIGCKYAVAVSNGTAALHLSALALEVGHGDKVITTPITFAASANCIRYCGGEVVFADIEPDTYLLDVNKVKQVLQSAPKGTYKGIIPVDFAGRAVNLEAFRELADEYGLWIIEDACHAPGGSFTDSKGQKQHCGNSNYADLAIFSFHPVKHIATGEGGMITTNDEKLYKKLLELRTHGITRDTTIFENSVEFAVGQPVNENDPYPGWYMEMQTLGYNYRFTDFQAALGISQLSRADQGLDRRRAIAKRYQQSFSGKPYIKGQSDVIEGHAYHLYVIEIEDRVGLYNYLREHKIFAQIHYIPCHLMPYYRALGWKENDMPLAENYYKHCISLPMYPTLTDEEQSFVIDKIATYFTK</sequence>
<dbReference type="NCBIfam" id="TIGR03588">
    <property type="entry name" value="PseC"/>
    <property type="match status" value="1"/>
</dbReference>
<dbReference type="AlphaFoldDB" id="A0A4Z0L6U0"/>
<evidence type="ECO:0000256" key="2">
    <source>
        <dbReference type="PIRSR" id="PIRSR000390-1"/>
    </source>
</evidence>
<evidence type="ECO:0000256" key="1">
    <source>
        <dbReference type="ARBA" id="ARBA00037999"/>
    </source>
</evidence>
<dbReference type="RefSeq" id="WP_135526277.1">
    <property type="nucleotide sequence ID" value="NZ_SRLH01000004.1"/>
</dbReference>
<dbReference type="EMBL" id="SRLH01000004">
    <property type="protein sequence ID" value="TGD58107.1"/>
    <property type="molecule type" value="Genomic_DNA"/>
</dbReference>
<evidence type="ECO:0000313" key="5">
    <source>
        <dbReference type="EMBL" id="TGD58107.1"/>
    </source>
</evidence>
<gene>
    <name evidence="5" type="primary">pseC</name>
    <name evidence="5" type="ORF">E4635_08860</name>
</gene>
<dbReference type="InterPro" id="IPR020026">
    <property type="entry name" value="PseC"/>
</dbReference>
<keyword evidence="5" id="KW-0032">Aminotransferase</keyword>
<dbReference type="PANTHER" id="PTHR30244">
    <property type="entry name" value="TRANSAMINASE"/>
    <property type="match status" value="1"/>
</dbReference>
<dbReference type="GO" id="GO:0008483">
    <property type="term" value="F:transaminase activity"/>
    <property type="evidence" value="ECO:0007669"/>
    <property type="project" value="UniProtKB-KW"/>
</dbReference>
<keyword evidence="5" id="KW-0808">Transferase</keyword>
<keyword evidence="3 4" id="KW-0663">Pyridoxal phosphate</keyword>
<comment type="caution">
    <text evidence="5">The sequence shown here is derived from an EMBL/GenBank/DDBJ whole genome shotgun (WGS) entry which is preliminary data.</text>
</comment>
<feature type="modified residue" description="N6-(pyridoxal phosphate)lysine" evidence="3">
    <location>
        <position position="191"/>
    </location>
</feature>
<dbReference type="GO" id="GO:0000271">
    <property type="term" value="P:polysaccharide biosynthetic process"/>
    <property type="evidence" value="ECO:0007669"/>
    <property type="project" value="TreeGrafter"/>
</dbReference>
<dbReference type="CDD" id="cd00616">
    <property type="entry name" value="AHBA_syn"/>
    <property type="match status" value="1"/>
</dbReference>
<dbReference type="InterPro" id="IPR015421">
    <property type="entry name" value="PyrdxlP-dep_Trfase_major"/>
</dbReference>